<evidence type="ECO:0000313" key="2">
    <source>
        <dbReference type="Proteomes" id="UP000051248"/>
    </source>
</evidence>
<dbReference type="Proteomes" id="UP000051248">
    <property type="component" value="Unassembled WGS sequence"/>
</dbReference>
<keyword evidence="2" id="KW-1185">Reference proteome</keyword>
<organism evidence="1 2">
    <name type="scientific">Companilactobacillus nodensis DSM 19682 = JCM 14932 = NBRC 107160</name>
    <dbReference type="NCBI Taxonomy" id="1423775"/>
    <lineage>
        <taxon>Bacteria</taxon>
        <taxon>Bacillati</taxon>
        <taxon>Bacillota</taxon>
        <taxon>Bacilli</taxon>
        <taxon>Lactobacillales</taxon>
        <taxon>Lactobacillaceae</taxon>
        <taxon>Companilactobacillus</taxon>
    </lineage>
</organism>
<evidence type="ECO:0000313" key="1">
    <source>
        <dbReference type="EMBL" id="KRK78759.1"/>
    </source>
</evidence>
<reference evidence="1 2" key="1">
    <citation type="journal article" date="2015" name="Genome Announc.">
        <title>Expanding the biotechnology potential of lactobacilli through comparative genomics of 213 strains and associated genera.</title>
        <authorList>
            <person name="Sun Z."/>
            <person name="Harris H.M."/>
            <person name="McCann A."/>
            <person name="Guo C."/>
            <person name="Argimon S."/>
            <person name="Zhang W."/>
            <person name="Yang X."/>
            <person name="Jeffery I.B."/>
            <person name="Cooney J.C."/>
            <person name="Kagawa T.F."/>
            <person name="Liu W."/>
            <person name="Song Y."/>
            <person name="Salvetti E."/>
            <person name="Wrobel A."/>
            <person name="Rasinkangas P."/>
            <person name="Parkhill J."/>
            <person name="Rea M.C."/>
            <person name="O'Sullivan O."/>
            <person name="Ritari J."/>
            <person name="Douillard F.P."/>
            <person name="Paul Ross R."/>
            <person name="Yang R."/>
            <person name="Briner A.E."/>
            <person name="Felis G.E."/>
            <person name="de Vos W.M."/>
            <person name="Barrangou R."/>
            <person name="Klaenhammer T.R."/>
            <person name="Caufield P.W."/>
            <person name="Cui Y."/>
            <person name="Zhang H."/>
            <person name="O'Toole P.W."/>
        </authorList>
    </citation>
    <scope>NUCLEOTIDE SEQUENCE [LARGE SCALE GENOMIC DNA]</scope>
    <source>
        <strain evidence="1 2">DSM 19682</strain>
    </source>
</reference>
<dbReference type="InterPro" id="IPR010064">
    <property type="entry name" value="HK97-gp10_tail"/>
</dbReference>
<accession>A0A0R1KI81</accession>
<name>A0A0R1KI81_9LACO</name>
<dbReference type="EMBL" id="AZDZ01000022">
    <property type="protein sequence ID" value="KRK78759.1"/>
    <property type="molecule type" value="Genomic_DNA"/>
</dbReference>
<dbReference type="STRING" id="1423775.FD03_GL002537"/>
<sequence>MKKLDQALSDLSLTPNQKKQMTKAGALVYKESLRSNMNNSLHKGKYSRETKVKLEDDIGIRYKVEDGATYVGFKSTTGHSGYIARILNDGYAAHGGKGAKAHKTRIISGLHFQEKSLVESKSMILAAEAKKYRELTGD</sequence>
<protein>
    <recommendedName>
        <fullName evidence="3">HK97 gp10 family phage protein</fullName>
    </recommendedName>
</protein>
<proteinExistence type="predicted"/>
<dbReference type="PATRIC" id="fig|1423775.4.peg.2581"/>
<dbReference type="Pfam" id="PF04883">
    <property type="entry name" value="HK97-gp10_like"/>
    <property type="match status" value="1"/>
</dbReference>
<comment type="caution">
    <text evidence="1">The sequence shown here is derived from an EMBL/GenBank/DDBJ whole genome shotgun (WGS) entry which is preliminary data.</text>
</comment>
<evidence type="ECO:0008006" key="3">
    <source>
        <dbReference type="Google" id="ProtNLM"/>
    </source>
</evidence>
<dbReference type="AlphaFoldDB" id="A0A0R1KI81"/>
<gene>
    <name evidence="1" type="ORF">FD03_GL002537</name>
</gene>